<dbReference type="GO" id="GO:0007165">
    <property type="term" value="P:signal transduction"/>
    <property type="evidence" value="ECO:0007669"/>
    <property type="project" value="InterPro"/>
</dbReference>
<comment type="caution">
    <text evidence="4">The sequence shown here is derived from an EMBL/GenBank/DDBJ whole genome shotgun (WGS) entry which is preliminary data.</text>
</comment>
<dbReference type="InterPro" id="IPR027417">
    <property type="entry name" value="P-loop_NTPase"/>
</dbReference>
<dbReference type="Proteomes" id="UP000193144">
    <property type="component" value="Unassembled WGS sequence"/>
</dbReference>
<reference evidence="4 5" key="1">
    <citation type="submission" date="2016-07" db="EMBL/GenBank/DDBJ databases">
        <title>Pervasive Adenine N6-methylation of Active Genes in Fungi.</title>
        <authorList>
            <consortium name="DOE Joint Genome Institute"/>
            <person name="Mondo S.J."/>
            <person name="Dannebaum R.O."/>
            <person name="Kuo R.C."/>
            <person name="Labutti K."/>
            <person name="Haridas S."/>
            <person name="Kuo A."/>
            <person name="Salamov A."/>
            <person name="Ahrendt S.R."/>
            <person name="Lipzen A."/>
            <person name="Sullivan W."/>
            <person name="Andreopoulos W.B."/>
            <person name="Clum A."/>
            <person name="Lindquist E."/>
            <person name="Daum C."/>
            <person name="Ramamoorthy G.K."/>
            <person name="Gryganskyi A."/>
            <person name="Culley D."/>
            <person name="Magnuson J.K."/>
            <person name="James T.Y."/>
            <person name="O'Malley M.A."/>
            <person name="Stajich J.E."/>
            <person name="Spatafora J.W."/>
            <person name="Visel A."/>
            <person name="Grigoriev I.V."/>
        </authorList>
    </citation>
    <scope>NUCLEOTIDE SEQUENCE [LARGE SCALE GENOMIC DNA]</scope>
    <source>
        <strain evidence="4 5">CBS 115471</strain>
    </source>
</reference>
<feature type="region of interest" description="Disordered" evidence="3">
    <location>
        <begin position="286"/>
        <end position="310"/>
    </location>
</feature>
<accession>A0A1Y1Z6P9</accession>
<dbReference type="PROSITE" id="PS51419">
    <property type="entry name" value="RAB"/>
    <property type="match status" value="1"/>
</dbReference>
<dbReference type="SUPFAM" id="SSF52540">
    <property type="entry name" value="P-loop containing nucleoside triphosphate hydrolases"/>
    <property type="match status" value="1"/>
</dbReference>
<name>A0A1Y1Z6P9_9PLEO</name>
<dbReference type="GO" id="GO:0005525">
    <property type="term" value="F:GTP binding"/>
    <property type="evidence" value="ECO:0007669"/>
    <property type="project" value="UniProtKB-KW"/>
</dbReference>
<keyword evidence="1" id="KW-0547">Nucleotide-binding</keyword>
<dbReference type="InterPro" id="IPR020849">
    <property type="entry name" value="Small_GTPase_Ras-type"/>
</dbReference>
<keyword evidence="4" id="KW-0378">Hydrolase</keyword>
<dbReference type="SMART" id="SM00175">
    <property type="entry name" value="RAB"/>
    <property type="match status" value="1"/>
</dbReference>
<proteinExistence type="predicted"/>
<dbReference type="OrthoDB" id="19923at2759"/>
<dbReference type="PROSITE" id="PS51421">
    <property type="entry name" value="RAS"/>
    <property type="match status" value="1"/>
</dbReference>
<evidence type="ECO:0000256" key="3">
    <source>
        <dbReference type="SAM" id="MobiDB-lite"/>
    </source>
</evidence>
<dbReference type="EMBL" id="MCFA01000121">
    <property type="protein sequence ID" value="ORY05929.1"/>
    <property type="molecule type" value="Genomic_DNA"/>
</dbReference>
<gene>
    <name evidence="4" type="ORF">BCR34DRAFT_571714</name>
</gene>
<evidence type="ECO:0000313" key="4">
    <source>
        <dbReference type="EMBL" id="ORY05929.1"/>
    </source>
</evidence>
<dbReference type="Pfam" id="PF00071">
    <property type="entry name" value="Ras"/>
    <property type="match status" value="1"/>
</dbReference>
<evidence type="ECO:0000313" key="5">
    <source>
        <dbReference type="Proteomes" id="UP000193144"/>
    </source>
</evidence>
<organism evidence="4 5">
    <name type="scientific">Clohesyomyces aquaticus</name>
    <dbReference type="NCBI Taxonomy" id="1231657"/>
    <lineage>
        <taxon>Eukaryota</taxon>
        <taxon>Fungi</taxon>
        <taxon>Dikarya</taxon>
        <taxon>Ascomycota</taxon>
        <taxon>Pezizomycotina</taxon>
        <taxon>Dothideomycetes</taxon>
        <taxon>Pleosporomycetidae</taxon>
        <taxon>Pleosporales</taxon>
        <taxon>Lindgomycetaceae</taxon>
        <taxon>Clohesyomyces</taxon>
    </lineage>
</organism>
<evidence type="ECO:0000256" key="1">
    <source>
        <dbReference type="ARBA" id="ARBA00022741"/>
    </source>
</evidence>
<keyword evidence="5" id="KW-1185">Reference proteome</keyword>
<dbReference type="AlphaFoldDB" id="A0A1Y1Z6P9"/>
<evidence type="ECO:0000256" key="2">
    <source>
        <dbReference type="ARBA" id="ARBA00023134"/>
    </source>
</evidence>
<sequence length="568" mass="64396">MADPLSVAASIIGILAAAGKVAETLGPIVSTMKDADKCAAAVYAEVNTSRIILSALQTLLNDLSASPHHRRQLIQVDQLISALIDGAFIFSELEPLVLRLGTSTEKWTTRMQWARKKDSLDSFVVRLQCFKASISVMLNILQCDSDIEATRRQQELYFLTTNIARRLSVIERPSRLVSSLEVPGLGDTTSIIANESMIRNFEFAHDLENSRVYRNAKRTTADYSFRSSIALSHAWSALSDVSLSDISVISTVALPISIDDLSNGHHYSGLDENGLEVACVGQIPGSDIPPSDISPRPQTPRRSPKEERQLRNGWRNFRLREYKLAVIGGGGVDKSVVSIRFLDYHARPGSDVRSDDWYRPTCVVDDEPGILVVYDTAGQEEYSAMREQYMRDNEGFLLVYSVTNRQSLEELTTFQQQILRVKDREHCPMILVGNHCRRLDQRQVSYQEGLTLARTFGCAVIEVDTSKRGEVKNLETAFYDLVRCIRNQEEREIESEWEAEKVRKEAVKKRKEEEEREAREKEERRKLKQYSRRNRWIKKSAGRPPLEKISEYGVSNEKGEFDALNEDV</sequence>
<dbReference type="PANTHER" id="PTHR24070">
    <property type="entry name" value="RAS, DI-RAS, AND RHEB FAMILY MEMBERS OF SMALL GTPASE SUPERFAMILY"/>
    <property type="match status" value="1"/>
</dbReference>
<dbReference type="PRINTS" id="PR00449">
    <property type="entry name" value="RASTRNSFRMNG"/>
</dbReference>
<feature type="region of interest" description="Disordered" evidence="3">
    <location>
        <begin position="504"/>
        <end position="528"/>
    </location>
</feature>
<dbReference type="InterPro" id="IPR005225">
    <property type="entry name" value="Small_GTP-bd"/>
</dbReference>
<dbReference type="SMART" id="SM00174">
    <property type="entry name" value="RHO"/>
    <property type="match status" value="1"/>
</dbReference>
<dbReference type="GO" id="GO:0003924">
    <property type="term" value="F:GTPase activity"/>
    <property type="evidence" value="ECO:0007669"/>
    <property type="project" value="InterPro"/>
</dbReference>
<dbReference type="SMART" id="SM00173">
    <property type="entry name" value="RAS"/>
    <property type="match status" value="1"/>
</dbReference>
<protein>
    <submittedName>
        <fullName evidence="4">p-loop containing nucleoside triphosphate hydrolase protein</fullName>
    </submittedName>
</protein>
<dbReference type="NCBIfam" id="TIGR00231">
    <property type="entry name" value="small_GTP"/>
    <property type="match status" value="1"/>
</dbReference>
<feature type="compositionally biased region" description="Basic and acidic residues" evidence="3">
    <location>
        <begin position="504"/>
        <end position="525"/>
    </location>
</feature>
<dbReference type="InterPro" id="IPR001806">
    <property type="entry name" value="Small_GTPase"/>
</dbReference>
<feature type="compositionally biased region" description="Low complexity" evidence="3">
    <location>
        <begin position="286"/>
        <end position="296"/>
    </location>
</feature>
<dbReference type="GO" id="GO:0016020">
    <property type="term" value="C:membrane"/>
    <property type="evidence" value="ECO:0007669"/>
    <property type="project" value="InterPro"/>
</dbReference>
<dbReference type="Gene3D" id="3.40.50.300">
    <property type="entry name" value="P-loop containing nucleotide triphosphate hydrolases"/>
    <property type="match status" value="1"/>
</dbReference>
<keyword evidence="2" id="KW-0342">GTP-binding</keyword>
<dbReference type="STRING" id="1231657.A0A1Y1Z6P9"/>